<keyword evidence="4" id="KW-0676">Redox-active center</keyword>
<dbReference type="RefSeq" id="WP_056129938.1">
    <property type="nucleotide sequence ID" value="NZ_WSES01000004.1"/>
</dbReference>
<keyword evidence="2" id="KW-0201">Cytochrome c-type biogenesis</keyword>
<evidence type="ECO:0000256" key="2">
    <source>
        <dbReference type="ARBA" id="ARBA00022748"/>
    </source>
</evidence>
<dbReference type="Proteomes" id="UP000443353">
    <property type="component" value="Unassembled WGS sequence"/>
</dbReference>
<evidence type="ECO:0000256" key="4">
    <source>
        <dbReference type="ARBA" id="ARBA00023284"/>
    </source>
</evidence>
<dbReference type="InterPro" id="IPR013740">
    <property type="entry name" value="Redoxin"/>
</dbReference>
<dbReference type="Gene3D" id="3.40.30.10">
    <property type="entry name" value="Glutaredoxin"/>
    <property type="match status" value="1"/>
</dbReference>
<dbReference type="CDD" id="cd02966">
    <property type="entry name" value="TlpA_like_family"/>
    <property type="match status" value="1"/>
</dbReference>
<evidence type="ECO:0000256" key="5">
    <source>
        <dbReference type="SAM" id="SignalP"/>
    </source>
</evidence>
<dbReference type="SUPFAM" id="SSF52833">
    <property type="entry name" value="Thioredoxin-like"/>
    <property type="match status" value="1"/>
</dbReference>
<feature type="chain" id="PRO_5030779833" evidence="5">
    <location>
        <begin position="24"/>
        <end position="184"/>
    </location>
</feature>
<proteinExistence type="predicted"/>
<dbReference type="PROSITE" id="PS51352">
    <property type="entry name" value="THIOREDOXIN_2"/>
    <property type="match status" value="1"/>
</dbReference>
<keyword evidence="5" id="KW-0732">Signal</keyword>
<dbReference type="GO" id="GO:0015036">
    <property type="term" value="F:disulfide oxidoreductase activity"/>
    <property type="evidence" value="ECO:0007669"/>
    <property type="project" value="UniProtKB-ARBA"/>
</dbReference>
<dbReference type="InterPro" id="IPR036249">
    <property type="entry name" value="Thioredoxin-like_sf"/>
</dbReference>
<comment type="caution">
    <text evidence="7">The sequence shown here is derived from an EMBL/GenBank/DDBJ whole genome shotgun (WGS) entry which is preliminary data.</text>
</comment>
<accession>A0A7X3G086</accession>
<evidence type="ECO:0000313" key="7">
    <source>
        <dbReference type="EMBL" id="MVW61281.1"/>
    </source>
</evidence>
<gene>
    <name evidence="7" type="ORF">GPY61_15220</name>
</gene>
<dbReference type="GO" id="GO:0030313">
    <property type="term" value="C:cell envelope"/>
    <property type="evidence" value="ECO:0007669"/>
    <property type="project" value="UniProtKB-SubCell"/>
</dbReference>
<dbReference type="InterPro" id="IPR017937">
    <property type="entry name" value="Thioredoxin_CS"/>
</dbReference>
<sequence>MNKKHLAGYVILAAAFTVLGAIAGVKQDAKGPLTTTYAPTDGRPHTAVTNLYATSLNDLAGKPQPLAQWKGKPLLVNFWASWCAPCVSEMPELSELAAKDGGKTFNVIGIGIDSPTNLAEFARKIKISYPLYVGGMGGTDLARGLGNANGGLPFTVLIGADGQVRKTYLGRLKFDQVRADLAKL</sequence>
<dbReference type="EMBL" id="WSES01000004">
    <property type="protein sequence ID" value="MVW61281.1"/>
    <property type="molecule type" value="Genomic_DNA"/>
</dbReference>
<evidence type="ECO:0000313" key="8">
    <source>
        <dbReference type="Proteomes" id="UP000443353"/>
    </source>
</evidence>
<keyword evidence="3" id="KW-1015">Disulfide bond</keyword>
<evidence type="ECO:0000259" key="6">
    <source>
        <dbReference type="PROSITE" id="PS51352"/>
    </source>
</evidence>
<keyword evidence="8" id="KW-1185">Reference proteome</keyword>
<evidence type="ECO:0000256" key="1">
    <source>
        <dbReference type="ARBA" id="ARBA00004196"/>
    </source>
</evidence>
<dbReference type="Pfam" id="PF08534">
    <property type="entry name" value="Redoxin"/>
    <property type="match status" value="1"/>
</dbReference>
<dbReference type="InterPro" id="IPR050553">
    <property type="entry name" value="Thioredoxin_ResA/DsbE_sf"/>
</dbReference>
<dbReference type="PANTHER" id="PTHR42852">
    <property type="entry name" value="THIOL:DISULFIDE INTERCHANGE PROTEIN DSBE"/>
    <property type="match status" value="1"/>
</dbReference>
<feature type="signal peptide" evidence="5">
    <location>
        <begin position="1"/>
        <end position="23"/>
    </location>
</feature>
<dbReference type="PANTHER" id="PTHR42852:SF6">
    <property type="entry name" value="THIOL:DISULFIDE INTERCHANGE PROTEIN DSBE"/>
    <property type="match status" value="1"/>
</dbReference>
<name>A0A7X3G086_9BURK</name>
<reference evidence="7 8" key="1">
    <citation type="submission" date="2019-12" db="EMBL/GenBank/DDBJ databases">
        <authorList>
            <person name="Li C."/>
            <person name="Zhao J."/>
        </authorList>
    </citation>
    <scope>NUCLEOTIDE SEQUENCE [LARGE SCALE GENOMIC DNA]</scope>
    <source>
        <strain evidence="7 8">NEAU-DD11</strain>
    </source>
</reference>
<dbReference type="InterPro" id="IPR013766">
    <property type="entry name" value="Thioredoxin_domain"/>
</dbReference>
<dbReference type="AlphaFoldDB" id="A0A7X3G086"/>
<protein>
    <submittedName>
        <fullName evidence="7">Redoxin family protein</fullName>
    </submittedName>
</protein>
<dbReference type="PROSITE" id="PS00194">
    <property type="entry name" value="THIOREDOXIN_1"/>
    <property type="match status" value="1"/>
</dbReference>
<dbReference type="GO" id="GO:0017004">
    <property type="term" value="P:cytochrome complex assembly"/>
    <property type="evidence" value="ECO:0007669"/>
    <property type="project" value="UniProtKB-KW"/>
</dbReference>
<organism evidence="7 8">
    <name type="scientific">Massilia cellulosiltytica</name>
    <dbReference type="NCBI Taxonomy" id="2683234"/>
    <lineage>
        <taxon>Bacteria</taxon>
        <taxon>Pseudomonadati</taxon>
        <taxon>Pseudomonadota</taxon>
        <taxon>Betaproteobacteria</taxon>
        <taxon>Burkholderiales</taxon>
        <taxon>Oxalobacteraceae</taxon>
        <taxon>Telluria group</taxon>
        <taxon>Massilia</taxon>
    </lineage>
</organism>
<feature type="domain" description="Thioredoxin" evidence="6">
    <location>
        <begin position="25"/>
        <end position="184"/>
    </location>
</feature>
<evidence type="ECO:0000256" key="3">
    <source>
        <dbReference type="ARBA" id="ARBA00023157"/>
    </source>
</evidence>
<comment type="subcellular location">
    <subcellularLocation>
        <location evidence="1">Cell envelope</location>
    </subcellularLocation>
</comment>